<accession>A0A6A6DA23</accession>
<feature type="domain" description="Zn(2)-C6 fungal-type" evidence="2">
    <location>
        <begin position="26"/>
        <end position="61"/>
    </location>
</feature>
<dbReference type="InterPro" id="IPR001138">
    <property type="entry name" value="Zn2Cys6_DnaBD"/>
</dbReference>
<sequence>MAIPRLQQQMPTPGGVGNEFQSIRSSCERCRFQKLKCTLPDGSDGRGPCQRCARAKVECVFGRRRRASRISGPKKRVETTSFNKAILASPETPTTSTGLPCLTLAGPDIEPPVESAMYNVLDWNIIQLQDATDKAMDLANDISSYDLQYRNGLDDTFLFDTDQLYSSRCSPPEQSQSQPVEVMTGSSSDSSGMVQQLLALLLEIQQRLKMLKEGPWQFGSIYGLDNYPIGTILHLTQEFIVAVGPILGGASEPLNENTSTSSSSSDGTVVDDLAAVLVLSGYMSLMRIYSIVFGHFQTHLSQMPSHSQSLASSTTSPTLQLSELPCVNTAHELGRIHMALCMLQGSLKDVEGQLGIGGVVARDMVMAQLRKEAMLSSGNLKDGGSGVSRQATAVKEILREKMSL</sequence>
<dbReference type="CDD" id="cd00067">
    <property type="entry name" value="GAL4"/>
    <property type="match status" value="1"/>
</dbReference>
<dbReference type="OrthoDB" id="3796779at2759"/>
<dbReference type="PROSITE" id="PS50048">
    <property type="entry name" value="ZN2_CY6_FUNGAL_2"/>
    <property type="match status" value="1"/>
</dbReference>
<dbReference type="SUPFAM" id="SSF57701">
    <property type="entry name" value="Zn2/Cys6 DNA-binding domain"/>
    <property type="match status" value="1"/>
</dbReference>
<dbReference type="PROSITE" id="PS00463">
    <property type="entry name" value="ZN2_CY6_FUNGAL_1"/>
    <property type="match status" value="1"/>
</dbReference>
<dbReference type="Gene3D" id="4.10.240.10">
    <property type="entry name" value="Zn(2)-C6 fungal-type DNA-binding domain"/>
    <property type="match status" value="1"/>
</dbReference>
<keyword evidence="4" id="KW-1185">Reference proteome</keyword>
<gene>
    <name evidence="3" type="ORF">K469DRAFT_683363</name>
</gene>
<protein>
    <recommendedName>
        <fullName evidence="2">Zn(2)-C6 fungal-type domain-containing protein</fullName>
    </recommendedName>
</protein>
<dbReference type="GO" id="GO:0000981">
    <property type="term" value="F:DNA-binding transcription factor activity, RNA polymerase II-specific"/>
    <property type="evidence" value="ECO:0007669"/>
    <property type="project" value="InterPro"/>
</dbReference>
<dbReference type="Pfam" id="PF00172">
    <property type="entry name" value="Zn_clus"/>
    <property type="match status" value="1"/>
</dbReference>
<dbReference type="GO" id="GO:0008270">
    <property type="term" value="F:zinc ion binding"/>
    <property type="evidence" value="ECO:0007669"/>
    <property type="project" value="InterPro"/>
</dbReference>
<dbReference type="SMART" id="SM00066">
    <property type="entry name" value="GAL4"/>
    <property type="match status" value="1"/>
</dbReference>
<proteinExistence type="predicted"/>
<keyword evidence="1" id="KW-0539">Nucleus</keyword>
<reference evidence="3" key="1">
    <citation type="journal article" date="2020" name="Stud. Mycol.">
        <title>101 Dothideomycetes genomes: a test case for predicting lifestyles and emergence of pathogens.</title>
        <authorList>
            <person name="Haridas S."/>
            <person name="Albert R."/>
            <person name="Binder M."/>
            <person name="Bloem J."/>
            <person name="Labutti K."/>
            <person name="Salamov A."/>
            <person name="Andreopoulos B."/>
            <person name="Baker S."/>
            <person name="Barry K."/>
            <person name="Bills G."/>
            <person name="Bluhm B."/>
            <person name="Cannon C."/>
            <person name="Castanera R."/>
            <person name="Culley D."/>
            <person name="Daum C."/>
            <person name="Ezra D."/>
            <person name="Gonzalez J."/>
            <person name="Henrissat B."/>
            <person name="Kuo A."/>
            <person name="Liang C."/>
            <person name="Lipzen A."/>
            <person name="Lutzoni F."/>
            <person name="Magnuson J."/>
            <person name="Mondo S."/>
            <person name="Nolan M."/>
            <person name="Ohm R."/>
            <person name="Pangilinan J."/>
            <person name="Park H.-J."/>
            <person name="Ramirez L."/>
            <person name="Alfaro M."/>
            <person name="Sun H."/>
            <person name="Tritt A."/>
            <person name="Yoshinaga Y."/>
            <person name="Zwiers L.-H."/>
            <person name="Turgeon B."/>
            <person name="Goodwin S."/>
            <person name="Spatafora J."/>
            <person name="Crous P."/>
            <person name="Grigoriev I."/>
        </authorList>
    </citation>
    <scope>NUCLEOTIDE SEQUENCE</scope>
    <source>
        <strain evidence="3">CBS 207.26</strain>
    </source>
</reference>
<evidence type="ECO:0000259" key="2">
    <source>
        <dbReference type="PROSITE" id="PS50048"/>
    </source>
</evidence>
<dbReference type="InterPro" id="IPR036864">
    <property type="entry name" value="Zn2-C6_fun-type_DNA-bd_sf"/>
</dbReference>
<organism evidence="3 4">
    <name type="scientific">Zopfia rhizophila CBS 207.26</name>
    <dbReference type="NCBI Taxonomy" id="1314779"/>
    <lineage>
        <taxon>Eukaryota</taxon>
        <taxon>Fungi</taxon>
        <taxon>Dikarya</taxon>
        <taxon>Ascomycota</taxon>
        <taxon>Pezizomycotina</taxon>
        <taxon>Dothideomycetes</taxon>
        <taxon>Dothideomycetes incertae sedis</taxon>
        <taxon>Zopfiaceae</taxon>
        <taxon>Zopfia</taxon>
    </lineage>
</organism>
<dbReference type="InterPro" id="IPR050797">
    <property type="entry name" value="Carb_Metab_Trans_Reg"/>
</dbReference>
<dbReference type="EMBL" id="ML994721">
    <property type="protein sequence ID" value="KAF2175893.1"/>
    <property type="molecule type" value="Genomic_DNA"/>
</dbReference>
<dbReference type="AlphaFoldDB" id="A0A6A6DA23"/>
<dbReference type="Proteomes" id="UP000800200">
    <property type="component" value="Unassembled WGS sequence"/>
</dbReference>
<dbReference type="PANTHER" id="PTHR31668">
    <property type="entry name" value="GLUCOSE TRANSPORT TRANSCRIPTION REGULATOR RGT1-RELATED-RELATED"/>
    <property type="match status" value="1"/>
</dbReference>
<evidence type="ECO:0000256" key="1">
    <source>
        <dbReference type="ARBA" id="ARBA00023242"/>
    </source>
</evidence>
<evidence type="ECO:0000313" key="3">
    <source>
        <dbReference type="EMBL" id="KAF2175893.1"/>
    </source>
</evidence>
<name>A0A6A6DA23_9PEZI</name>
<evidence type="ECO:0000313" key="4">
    <source>
        <dbReference type="Proteomes" id="UP000800200"/>
    </source>
</evidence>